<evidence type="ECO:0000256" key="6">
    <source>
        <dbReference type="ARBA" id="ARBA00022932"/>
    </source>
</evidence>
<keyword evidence="5" id="KW-0235">DNA replication</keyword>
<dbReference type="EC" id="2.7.7.7" evidence="1"/>
<evidence type="ECO:0000259" key="9">
    <source>
        <dbReference type="Pfam" id="PF06144"/>
    </source>
</evidence>
<evidence type="ECO:0000313" key="11">
    <source>
        <dbReference type="EMBL" id="OGZ19000.1"/>
    </source>
</evidence>
<organism evidence="11 12">
    <name type="scientific">Candidatus Nealsonbacteria bacterium RBG_13_42_11</name>
    <dbReference type="NCBI Taxonomy" id="1801663"/>
    <lineage>
        <taxon>Bacteria</taxon>
        <taxon>Candidatus Nealsoniibacteriota</taxon>
    </lineage>
</organism>
<evidence type="ECO:0000313" key="12">
    <source>
        <dbReference type="Proteomes" id="UP000176755"/>
    </source>
</evidence>
<dbReference type="InterPro" id="IPR005790">
    <property type="entry name" value="DNA_polIII_delta"/>
</dbReference>
<dbReference type="InterPro" id="IPR027417">
    <property type="entry name" value="P-loop_NTPase"/>
</dbReference>
<feature type="domain" description="DNA polymerase III delta subunit-like C-terminal" evidence="10">
    <location>
        <begin position="181"/>
        <end position="298"/>
    </location>
</feature>
<feature type="domain" description="DNA polymerase III delta N-terminal" evidence="9">
    <location>
        <begin position="1"/>
        <end position="104"/>
    </location>
</feature>
<dbReference type="GO" id="GO:0003677">
    <property type="term" value="F:DNA binding"/>
    <property type="evidence" value="ECO:0007669"/>
    <property type="project" value="InterPro"/>
</dbReference>
<dbReference type="NCBIfam" id="TIGR01128">
    <property type="entry name" value="holA"/>
    <property type="match status" value="1"/>
</dbReference>
<comment type="catalytic activity">
    <reaction evidence="8">
        <text>DNA(n) + a 2'-deoxyribonucleoside 5'-triphosphate = DNA(n+1) + diphosphate</text>
        <dbReference type="Rhea" id="RHEA:22508"/>
        <dbReference type="Rhea" id="RHEA-COMP:17339"/>
        <dbReference type="Rhea" id="RHEA-COMP:17340"/>
        <dbReference type="ChEBI" id="CHEBI:33019"/>
        <dbReference type="ChEBI" id="CHEBI:61560"/>
        <dbReference type="ChEBI" id="CHEBI:173112"/>
        <dbReference type="EC" id="2.7.7.7"/>
    </reaction>
</comment>
<dbReference type="PANTHER" id="PTHR34388">
    <property type="entry name" value="DNA POLYMERASE III SUBUNIT DELTA"/>
    <property type="match status" value="1"/>
</dbReference>
<evidence type="ECO:0000259" key="10">
    <source>
        <dbReference type="Pfam" id="PF21694"/>
    </source>
</evidence>
<dbReference type="InterPro" id="IPR048466">
    <property type="entry name" value="DNA_pol3_delta-like_C"/>
</dbReference>
<dbReference type="Pfam" id="PF06144">
    <property type="entry name" value="DNA_pol3_delta"/>
    <property type="match status" value="1"/>
</dbReference>
<dbReference type="GO" id="GO:0009360">
    <property type="term" value="C:DNA polymerase III complex"/>
    <property type="evidence" value="ECO:0007669"/>
    <property type="project" value="InterPro"/>
</dbReference>
<protein>
    <recommendedName>
        <fullName evidence="2">DNA polymerase III subunit delta</fullName>
        <ecNumber evidence="1">2.7.7.7</ecNumber>
    </recommendedName>
</protein>
<dbReference type="Pfam" id="PF21694">
    <property type="entry name" value="DNA_pol3_delta_C"/>
    <property type="match status" value="1"/>
</dbReference>
<evidence type="ECO:0000256" key="2">
    <source>
        <dbReference type="ARBA" id="ARBA00017703"/>
    </source>
</evidence>
<dbReference type="PANTHER" id="PTHR34388:SF1">
    <property type="entry name" value="DNA POLYMERASE III SUBUNIT DELTA"/>
    <property type="match status" value="1"/>
</dbReference>
<comment type="similarity">
    <text evidence="7">Belongs to the DNA polymerase HolA subunit family.</text>
</comment>
<evidence type="ECO:0000256" key="1">
    <source>
        <dbReference type="ARBA" id="ARBA00012417"/>
    </source>
</evidence>
<dbReference type="GO" id="GO:0006261">
    <property type="term" value="P:DNA-templated DNA replication"/>
    <property type="evidence" value="ECO:0007669"/>
    <property type="project" value="TreeGrafter"/>
</dbReference>
<evidence type="ECO:0000256" key="4">
    <source>
        <dbReference type="ARBA" id="ARBA00022695"/>
    </source>
</evidence>
<evidence type="ECO:0000256" key="7">
    <source>
        <dbReference type="ARBA" id="ARBA00034754"/>
    </source>
</evidence>
<keyword evidence="4" id="KW-0548">Nucleotidyltransferase</keyword>
<evidence type="ECO:0000256" key="3">
    <source>
        <dbReference type="ARBA" id="ARBA00022679"/>
    </source>
</evidence>
<evidence type="ECO:0000256" key="5">
    <source>
        <dbReference type="ARBA" id="ARBA00022705"/>
    </source>
</evidence>
<comment type="caution">
    <text evidence="11">The sequence shown here is derived from an EMBL/GenBank/DDBJ whole genome shotgun (WGS) entry which is preliminary data.</text>
</comment>
<dbReference type="SUPFAM" id="SSF52540">
    <property type="entry name" value="P-loop containing nucleoside triphosphate hydrolases"/>
    <property type="match status" value="1"/>
</dbReference>
<dbReference type="STRING" id="1801663.A2175_01585"/>
<evidence type="ECO:0000256" key="8">
    <source>
        <dbReference type="ARBA" id="ARBA00049244"/>
    </source>
</evidence>
<dbReference type="Gene3D" id="1.20.272.10">
    <property type="match status" value="1"/>
</dbReference>
<dbReference type="Proteomes" id="UP000176755">
    <property type="component" value="Unassembled WGS sequence"/>
</dbReference>
<accession>A0A1G2E0Y9</accession>
<dbReference type="GO" id="GO:0003887">
    <property type="term" value="F:DNA-directed DNA polymerase activity"/>
    <property type="evidence" value="ECO:0007669"/>
    <property type="project" value="UniProtKB-KW"/>
</dbReference>
<dbReference type="Gene3D" id="1.10.8.60">
    <property type="match status" value="1"/>
</dbReference>
<dbReference type="InterPro" id="IPR008921">
    <property type="entry name" value="DNA_pol3_clamp-load_cplx_C"/>
</dbReference>
<dbReference type="Gene3D" id="3.40.50.300">
    <property type="entry name" value="P-loop containing nucleotide triphosphate hydrolases"/>
    <property type="match status" value="1"/>
</dbReference>
<dbReference type="EMBL" id="MHLY01000003">
    <property type="protein sequence ID" value="OGZ19000.1"/>
    <property type="molecule type" value="Genomic_DNA"/>
</dbReference>
<reference evidence="11 12" key="1">
    <citation type="journal article" date="2016" name="Nat. Commun.">
        <title>Thousands of microbial genomes shed light on interconnected biogeochemical processes in an aquifer system.</title>
        <authorList>
            <person name="Anantharaman K."/>
            <person name="Brown C.T."/>
            <person name="Hug L.A."/>
            <person name="Sharon I."/>
            <person name="Castelle C.J."/>
            <person name="Probst A.J."/>
            <person name="Thomas B.C."/>
            <person name="Singh A."/>
            <person name="Wilkins M.J."/>
            <person name="Karaoz U."/>
            <person name="Brodie E.L."/>
            <person name="Williams K.H."/>
            <person name="Hubbard S.S."/>
            <person name="Banfield J.F."/>
        </authorList>
    </citation>
    <scope>NUCLEOTIDE SEQUENCE [LARGE SCALE GENOMIC DNA]</scope>
</reference>
<dbReference type="AlphaFoldDB" id="A0A1G2E0Y9"/>
<proteinExistence type="inferred from homology"/>
<keyword evidence="6" id="KW-0239">DNA-directed DNA polymerase</keyword>
<keyword evidence="3" id="KW-0808">Transferase</keyword>
<sequence>MQEKLNEMIEQYKKAHKGALTLKSFGEDNLDLDDVKIEIQTASIFQEKKLIIFKNVLSLLKKESRFPGLLEEFQKSDDIIIFSEEKDFDEKNDSVKFLKKNAKSQEFNLLGGEKLKKWAKEEFLKFKKEISAEALDKLVSFAGNDLWQLSNDIKKLVNFQPEGRIEEKNIELLVKPTIELDIFRTIDAIAEKNKKRALFLIHKHLERGDSPVYLLSMINFQFRNLLIIKDLIEKHLPYYSILKTAKLHPFVVRKTYQQAGKFTFQEIKKIYRKIFQADLDIKTGKMSAETALDLLLTEF</sequence>
<dbReference type="SUPFAM" id="SSF48019">
    <property type="entry name" value="post-AAA+ oligomerization domain-like"/>
    <property type="match status" value="1"/>
</dbReference>
<gene>
    <name evidence="11" type="ORF">A2175_01585</name>
</gene>
<name>A0A1G2E0Y9_9BACT</name>
<dbReference type="InterPro" id="IPR010372">
    <property type="entry name" value="DNA_pol3_delta_N"/>
</dbReference>